<protein>
    <submittedName>
        <fullName evidence="4">Uncharacterized protein LOC100201999 isoform X2</fullName>
    </submittedName>
</protein>
<dbReference type="InterPro" id="IPR009060">
    <property type="entry name" value="UBA-like_sf"/>
</dbReference>
<dbReference type="PROSITE" id="PS50030">
    <property type="entry name" value="UBA"/>
    <property type="match status" value="1"/>
</dbReference>
<organism evidence="3 4">
    <name type="scientific">Hydra vulgaris</name>
    <name type="common">Hydra</name>
    <name type="synonym">Hydra attenuata</name>
    <dbReference type="NCBI Taxonomy" id="6087"/>
    <lineage>
        <taxon>Eukaryota</taxon>
        <taxon>Metazoa</taxon>
        <taxon>Cnidaria</taxon>
        <taxon>Hydrozoa</taxon>
        <taxon>Hydroidolina</taxon>
        <taxon>Anthoathecata</taxon>
        <taxon>Aplanulata</taxon>
        <taxon>Hydridae</taxon>
        <taxon>Hydra</taxon>
    </lineage>
</organism>
<proteinExistence type="predicted"/>
<dbReference type="Proteomes" id="UP001652625">
    <property type="component" value="Chromosome 13"/>
</dbReference>
<keyword evidence="3" id="KW-1185">Reference proteome</keyword>
<feature type="region of interest" description="Disordered" evidence="1">
    <location>
        <begin position="74"/>
        <end position="114"/>
    </location>
</feature>
<dbReference type="Gene3D" id="1.10.8.10">
    <property type="entry name" value="DNA helicase RuvA subunit, C-terminal domain"/>
    <property type="match status" value="1"/>
</dbReference>
<sequence>MTMALVQNPSMFLTIIDTADADCIAANYQSFGNVLQLVVQWVEQTERKVQTSEDDESEDNLYDSYFAQSEISLNEENQEQEPETSRSQQLSETSQNRQLDPTNRNLPQTNNQSHPQISALDLANALSFASAYIGQPSSSNQILSSEQVRLACEQVQALGITDESLIRRALSLSGGNLEAAINLIFEEIIQ</sequence>
<dbReference type="RefSeq" id="XP_065672971.1">
    <property type="nucleotide sequence ID" value="XM_065816899.1"/>
</dbReference>
<feature type="compositionally biased region" description="Polar residues" evidence="1">
    <location>
        <begin position="85"/>
        <end position="114"/>
    </location>
</feature>
<evidence type="ECO:0000313" key="3">
    <source>
        <dbReference type="Proteomes" id="UP001652625"/>
    </source>
</evidence>
<reference evidence="4" key="1">
    <citation type="submission" date="2025-08" db="UniProtKB">
        <authorList>
            <consortium name="RefSeq"/>
        </authorList>
    </citation>
    <scope>IDENTIFICATION</scope>
</reference>
<evidence type="ECO:0000259" key="2">
    <source>
        <dbReference type="PROSITE" id="PS50030"/>
    </source>
</evidence>
<dbReference type="SMART" id="SM00165">
    <property type="entry name" value="UBA"/>
    <property type="match status" value="1"/>
</dbReference>
<evidence type="ECO:0000256" key="1">
    <source>
        <dbReference type="SAM" id="MobiDB-lite"/>
    </source>
</evidence>
<dbReference type="InterPro" id="IPR047878">
    <property type="entry name" value="UBL7_UBA"/>
</dbReference>
<accession>A0ABM4DEX5</accession>
<dbReference type="InterPro" id="IPR015940">
    <property type="entry name" value="UBA"/>
</dbReference>
<gene>
    <name evidence="4" type="primary">LOC100201999</name>
</gene>
<feature type="domain" description="UBA" evidence="2">
    <location>
        <begin position="143"/>
        <end position="187"/>
    </location>
</feature>
<name>A0ABM4DEX5_HYDVU</name>
<dbReference type="SUPFAM" id="SSF46934">
    <property type="entry name" value="UBA-like"/>
    <property type="match status" value="1"/>
</dbReference>
<evidence type="ECO:0000313" key="4">
    <source>
        <dbReference type="RefSeq" id="XP_065672971.1"/>
    </source>
</evidence>
<dbReference type="CDD" id="cd14326">
    <property type="entry name" value="UBA_UBL7"/>
    <property type="match status" value="1"/>
</dbReference>
<dbReference type="GeneID" id="100201999"/>